<dbReference type="Proteomes" id="UP000444174">
    <property type="component" value="Unassembled WGS sequence"/>
</dbReference>
<keyword evidence="2" id="KW-1185">Reference proteome</keyword>
<dbReference type="RefSeq" id="WP_194269289.1">
    <property type="nucleotide sequence ID" value="NZ_WIBF01000004.1"/>
</dbReference>
<evidence type="ECO:0000313" key="2">
    <source>
        <dbReference type="Proteomes" id="UP000444174"/>
    </source>
</evidence>
<name>A0A843YGG3_9RHOB</name>
<protein>
    <recommendedName>
        <fullName evidence="3">Avidin family protein</fullName>
    </recommendedName>
</protein>
<evidence type="ECO:0008006" key="3">
    <source>
        <dbReference type="Google" id="ProtNLM"/>
    </source>
</evidence>
<reference evidence="1 2" key="1">
    <citation type="submission" date="2019-10" db="EMBL/GenBank/DDBJ databases">
        <title>Epibacterium sp. nov., isolated from seawater.</title>
        <authorList>
            <person name="Zhang X."/>
            <person name="Li N."/>
        </authorList>
    </citation>
    <scope>NUCLEOTIDE SEQUENCE [LARGE SCALE GENOMIC DNA]</scope>
    <source>
        <strain evidence="1 2">SM1979</strain>
    </source>
</reference>
<proteinExistence type="predicted"/>
<evidence type="ECO:0000313" key="1">
    <source>
        <dbReference type="EMBL" id="MQQ08382.1"/>
    </source>
</evidence>
<gene>
    <name evidence="1" type="ORF">GFB49_07960</name>
</gene>
<dbReference type="AlphaFoldDB" id="A0A843YGG3"/>
<sequence length="155" mass="16055">MRNGLAAVMIVTGTTALAETFDVAGIGLGETQSVIRQVTPRLTLVDIHTEYSGFEGRDPGNPLALVTGPCTGAVVIHSGSPTGTGVCHYTDLDSEEVVITWQARSMTANGRMQGTWIVEGGTGKWQEARGGGAFDSGVDGNGVYTNIVSGALTLK</sequence>
<comment type="caution">
    <text evidence="1">The sequence shown here is derived from an EMBL/GenBank/DDBJ whole genome shotgun (WGS) entry which is preliminary data.</text>
</comment>
<dbReference type="EMBL" id="WIBF01000004">
    <property type="protein sequence ID" value="MQQ08382.1"/>
    <property type="molecule type" value="Genomic_DNA"/>
</dbReference>
<organism evidence="1 2">
    <name type="scientific">Tritonibacter litoralis</name>
    <dbReference type="NCBI Taxonomy" id="2662264"/>
    <lineage>
        <taxon>Bacteria</taxon>
        <taxon>Pseudomonadati</taxon>
        <taxon>Pseudomonadota</taxon>
        <taxon>Alphaproteobacteria</taxon>
        <taxon>Rhodobacterales</taxon>
        <taxon>Paracoccaceae</taxon>
        <taxon>Tritonibacter</taxon>
    </lineage>
</organism>
<accession>A0A843YGG3</accession>